<comment type="caution">
    <text evidence="1">The sequence shown here is derived from an EMBL/GenBank/DDBJ whole genome shotgun (WGS) entry which is preliminary data.</text>
</comment>
<protein>
    <submittedName>
        <fullName evidence="1">Uncharacterized protein</fullName>
    </submittedName>
</protein>
<evidence type="ECO:0000313" key="1">
    <source>
        <dbReference type="EMBL" id="GJC88091.1"/>
    </source>
</evidence>
<keyword evidence="2" id="KW-1185">Reference proteome</keyword>
<name>A0AA37LXW5_9PEZI</name>
<proteinExistence type="predicted"/>
<dbReference type="EMBL" id="BPPX01000030">
    <property type="protein sequence ID" value="GJC88091.1"/>
    <property type="molecule type" value="Genomic_DNA"/>
</dbReference>
<sequence length="91" mass="10290">MASDFELDFDLAQRLGFLHFALGGSRAYTNTDVSQRRDRDWDFVAVVQTHSDILSVVLRCTTQLEDLLGITQAEDVSWQVGRKALVQFIKG</sequence>
<reference evidence="1 2" key="1">
    <citation type="submission" date="2021-07" db="EMBL/GenBank/DDBJ databases">
        <title>Genome data of Colletotrichum spaethianum.</title>
        <authorList>
            <person name="Utami Y.D."/>
            <person name="Hiruma K."/>
        </authorList>
    </citation>
    <scope>NUCLEOTIDE SEQUENCE [LARGE SCALE GENOMIC DNA]</scope>
    <source>
        <strain evidence="1 2">MAFF 242679</strain>
    </source>
</reference>
<gene>
    <name evidence="1" type="ORF">ColLi_10929</name>
</gene>
<evidence type="ECO:0000313" key="2">
    <source>
        <dbReference type="Proteomes" id="UP001055172"/>
    </source>
</evidence>
<dbReference type="AlphaFoldDB" id="A0AA37LXW5"/>
<organism evidence="1 2">
    <name type="scientific">Colletotrichum liriopes</name>
    <dbReference type="NCBI Taxonomy" id="708192"/>
    <lineage>
        <taxon>Eukaryota</taxon>
        <taxon>Fungi</taxon>
        <taxon>Dikarya</taxon>
        <taxon>Ascomycota</taxon>
        <taxon>Pezizomycotina</taxon>
        <taxon>Sordariomycetes</taxon>
        <taxon>Hypocreomycetidae</taxon>
        <taxon>Glomerellales</taxon>
        <taxon>Glomerellaceae</taxon>
        <taxon>Colletotrichum</taxon>
        <taxon>Colletotrichum spaethianum species complex</taxon>
    </lineage>
</organism>
<accession>A0AA37LXW5</accession>
<dbReference type="Proteomes" id="UP001055172">
    <property type="component" value="Unassembled WGS sequence"/>
</dbReference>